<organism evidence="1 2">
    <name type="scientific">Castilleja foliolosa</name>
    <dbReference type="NCBI Taxonomy" id="1961234"/>
    <lineage>
        <taxon>Eukaryota</taxon>
        <taxon>Viridiplantae</taxon>
        <taxon>Streptophyta</taxon>
        <taxon>Embryophyta</taxon>
        <taxon>Tracheophyta</taxon>
        <taxon>Spermatophyta</taxon>
        <taxon>Magnoliopsida</taxon>
        <taxon>eudicotyledons</taxon>
        <taxon>Gunneridae</taxon>
        <taxon>Pentapetalae</taxon>
        <taxon>asterids</taxon>
        <taxon>lamiids</taxon>
        <taxon>Lamiales</taxon>
        <taxon>Orobanchaceae</taxon>
        <taxon>Pedicularideae</taxon>
        <taxon>Castillejinae</taxon>
        <taxon>Castilleja</taxon>
    </lineage>
</organism>
<name>A0ABD3C6U2_9LAMI</name>
<dbReference type="AlphaFoldDB" id="A0ABD3C6U2"/>
<sequence length="203" mass="23922">MGSPLISLKTPPSFSSLSSMKIKSLFQTFISSHMYPNISRAFDKAKSILHKIAKETHFMIHFVGFPILKKKNKQKKLFFGSFRLHYNWCSSSHVMPLGQESHNKYPCSHVYYDSSWNSVIKPTAFDNYYHGDQQMQECDHGDELSRYLQWLEEEKGNNNKEYYSSCNEIDKLADMFIANCHEKFRLEKQESYRRFQEMLARSA</sequence>
<comment type="caution">
    <text evidence="1">The sequence shown here is derived from an EMBL/GenBank/DDBJ whole genome shotgun (WGS) entry which is preliminary data.</text>
</comment>
<dbReference type="InterPro" id="IPR008480">
    <property type="entry name" value="DUF761_pln"/>
</dbReference>
<reference evidence="2" key="1">
    <citation type="journal article" date="2024" name="IScience">
        <title>Strigolactones Initiate the Formation of Haustorium-like Structures in Castilleja.</title>
        <authorList>
            <person name="Buerger M."/>
            <person name="Peterson D."/>
            <person name="Chory J."/>
        </authorList>
    </citation>
    <scope>NUCLEOTIDE SEQUENCE [LARGE SCALE GENOMIC DNA]</scope>
</reference>
<accession>A0ABD3C6U2</accession>
<dbReference type="EMBL" id="JAVIJP010000052">
    <property type="protein sequence ID" value="KAL3625506.1"/>
    <property type="molecule type" value="Genomic_DNA"/>
</dbReference>
<proteinExistence type="predicted"/>
<dbReference type="Proteomes" id="UP001632038">
    <property type="component" value="Unassembled WGS sequence"/>
</dbReference>
<dbReference type="PANTHER" id="PTHR33450">
    <property type="entry name" value="EMB|CAB67623.1-RELATED"/>
    <property type="match status" value="1"/>
</dbReference>
<protein>
    <submittedName>
        <fullName evidence="1">Uncharacterized protein</fullName>
    </submittedName>
</protein>
<evidence type="ECO:0000313" key="1">
    <source>
        <dbReference type="EMBL" id="KAL3625506.1"/>
    </source>
</evidence>
<gene>
    <name evidence="1" type="ORF">CASFOL_030960</name>
</gene>
<dbReference type="Pfam" id="PF05553">
    <property type="entry name" value="DUF761"/>
    <property type="match status" value="1"/>
</dbReference>
<evidence type="ECO:0000313" key="2">
    <source>
        <dbReference type="Proteomes" id="UP001632038"/>
    </source>
</evidence>
<keyword evidence="2" id="KW-1185">Reference proteome</keyword>
<dbReference type="PANTHER" id="PTHR33450:SF4">
    <property type="entry name" value="OS04G0665666 PROTEIN"/>
    <property type="match status" value="1"/>
</dbReference>